<dbReference type="SMART" id="SM00530">
    <property type="entry name" value="HTH_XRE"/>
    <property type="match status" value="1"/>
</dbReference>
<dbReference type="InterPro" id="IPR001387">
    <property type="entry name" value="Cro/C1-type_HTH"/>
</dbReference>
<keyword evidence="3" id="KW-0804">Transcription</keyword>
<dbReference type="PANTHER" id="PTHR40661">
    <property type="match status" value="1"/>
</dbReference>
<dbReference type="Pfam" id="PF00717">
    <property type="entry name" value="Peptidase_S24"/>
    <property type="match status" value="1"/>
</dbReference>
<reference evidence="5 6" key="1">
    <citation type="submission" date="2024-02" db="EMBL/GenBank/DDBJ databases">
        <title>Expansion and revision of Xanthobacter and proposal of Roseixanthobacter gen. nov.</title>
        <authorList>
            <person name="Soltysiak M.P.M."/>
            <person name="Jalihal A."/>
            <person name="Ory A."/>
            <person name="Chrisophersen C."/>
            <person name="Lee A.D."/>
            <person name="Boulton J."/>
            <person name="Springer M."/>
        </authorList>
    </citation>
    <scope>NUCLEOTIDE SEQUENCE [LARGE SCALE GENOMIC DNA]</scope>
    <source>
        <strain evidence="5 6">23A</strain>
    </source>
</reference>
<dbReference type="SUPFAM" id="SSF51306">
    <property type="entry name" value="LexA/Signal peptidase"/>
    <property type="match status" value="1"/>
</dbReference>
<dbReference type="Gene3D" id="2.10.109.10">
    <property type="entry name" value="Umud Fragment, subunit A"/>
    <property type="match status" value="1"/>
</dbReference>
<dbReference type="PANTHER" id="PTHR40661:SF3">
    <property type="entry name" value="FELS-1 PROPHAGE TRANSCRIPTIONAL REGULATOR"/>
    <property type="match status" value="1"/>
</dbReference>
<dbReference type="InterPro" id="IPR010982">
    <property type="entry name" value="Lambda_DNA-bd_dom_sf"/>
</dbReference>
<name>A0ABW6ZPS3_9HYPH</name>
<dbReference type="PROSITE" id="PS50943">
    <property type="entry name" value="HTH_CROC1"/>
    <property type="match status" value="1"/>
</dbReference>
<evidence type="ECO:0000256" key="1">
    <source>
        <dbReference type="ARBA" id="ARBA00023015"/>
    </source>
</evidence>
<accession>A0ABW6ZPS3</accession>
<dbReference type="InterPro" id="IPR036286">
    <property type="entry name" value="LexA/Signal_pep-like_sf"/>
</dbReference>
<keyword evidence="6" id="KW-1185">Reference proteome</keyword>
<evidence type="ECO:0000256" key="3">
    <source>
        <dbReference type="ARBA" id="ARBA00023163"/>
    </source>
</evidence>
<keyword evidence="1" id="KW-0805">Transcription regulation</keyword>
<feature type="domain" description="HTH cro/C1-type" evidence="4">
    <location>
        <begin position="58"/>
        <end position="99"/>
    </location>
</feature>
<evidence type="ECO:0000313" key="5">
    <source>
        <dbReference type="EMBL" id="MFG1370722.1"/>
    </source>
</evidence>
<proteinExistence type="predicted"/>
<comment type="caution">
    <text evidence="5">The sequence shown here is derived from an EMBL/GenBank/DDBJ whole genome shotgun (WGS) entry which is preliminary data.</text>
</comment>
<dbReference type="InterPro" id="IPR015927">
    <property type="entry name" value="Peptidase_S24_S26A/B/C"/>
</dbReference>
<sequence length="232" mass="26398">MSDTLLDFNSTFKPPEFQSGMAVRIYCPHMVTTWNDRLRAAFEEKRKSGRERFTARMLSDVSGVPYNSVTKYLKGNTSQPRGDRVRRLAEALDHTEQWIRYGDQPESFAVRLLGWVGAAESWHPLDSEDEYVEISLYDEDAIALEVRGMSMAPVYNPGDVIVCSRKYGHDISRAIGKDCVVQTTDGELLVKKLLRDSSSSKLFRLRSYNTSIEDREHVALEWAAPVSLVKRA</sequence>
<evidence type="ECO:0000259" key="4">
    <source>
        <dbReference type="PROSITE" id="PS50943"/>
    </source>
</evidence>
<dbReference type="CDD" id="cd06529">
    <property type="entry name" value="S24_LexA-like"/>
    <property type="match status" value="1"/>
</dbReference>
<dbReference type="Proteomes" id="UP001604002">
    <property type="component" value="Unassembled WGS sequence"/>
</dbReference>
<evidence type="ECO:0000313" key="6">
    <source>
        <dbReference type="Proteomes" id="UP001604002"/>
    </source>
</evidence>
<dbReference type="RefSeq" id="WP_393990810.1">
    <property type="nucleotide sequence ID" value="NZ_JBAFVH010000001.1"/>
</dbReference>
<dbReference type="InterPro" id="IPR039418">
    <property type="entry name" value="LexA-like"/>
</dbReference>
<dbReference type="SUPFAM" id="SSF47413">
    <property type="entry name" value="lambda repressor-like DNA-binding domains"/>
    <property type="match status" value="1"/>
</dbReference>
<protein>
    <submittedName>
        <fullName evidence="5">S24 family peptidase</fullName>
    </submittedName>
</protein>
<keyword evidence="2" id="KW-0238">DNA-binding</keyword>
<dbReference type="EMBL" id="JBAFVH010000001">
    <property type="protein sequence ID" value="MFG1370722.1"/>
    <property type="molecule type" value="Genomic_DNA"/>
</dbReference>
<dbReference type="Gene3D" id="1.10.260.40">
    <property type="entry name" value="lambda repressor-like DNA-binding domains"/>
    <property type="match status" value="1"/>
</dbReference>
<organism evidence="5 6">
    <name type="scientific">Xanthobacter oligotrophicus</name>
    <dbReference type="NCBI Taxonomy" id="2607286"/>
    <lineage>
        <taxon>Bacteria</taxon>
        <taxon>Pseudomonadati</taxon>
        <taxon>Pseudomonadota</taxon>
        <taxon>Alphaproteobacteria</taxon>
        <taxon>Hyphomicrobiales</taxon>
        <taxon>Xanthobacteraceae</taxon>
        <taxon>Xanthobacter</taxon>
    </lineage>
</organism>
<gene>
    <name evidence="5" type="ORF">V5F32_00935</name>
</gene>
<evidence type="ECO:0000256" key="2">
    <source>
        <dbReference type="ARBA" id="ARBA00023125"/>
    </source>
</evidence>